<keyword evidence="3" id="KW-1185">Reference proteome</keyword>
<accession>A0A518I5T9</accession>
<gene>
    <name evidence="2" type="ORF">Enr17x_04960</name>
</gene>
<evidence type="ECO:0000256" key="1">
    <source>
        <dbReference type="SAM" id="MobiDB-lite"/>
    </source>
</evidence>
<reference evidence="2 3" key="1">
    <citation type="submission" date="2019-03" db="EMBL/GenBank/DDBJ databases">
        <title>Deep-cultivation of Planctomycetes and their phenomic and genomic characterization uncovers novel biology.</title>
        <authorList>
            <person name="Wiegand S."/>
            <person name="Jogler M."/>
            <person name="Boedeker C."/>
            <person name="Pinto D."/>
            <person name="Vollmers J."/>
            <person name="Rivas-Marin E."/>
            <person name="Kohn T."/>
            <person name="Peeters S.H."/>
            <person name="Heuer A."/>
            <person name="Rast P."/>
            <person name="Oberbeckmann S."/>
            <person name="Bunk B."/>
            <person name="Jeske O."/>
            <person name="Meyerdierks A."/>
            <person name="Storesund J.E."/>
            <person name="Kallscheuer N."/>
            <person name="Luecker S."/>
            <person name="Lage O.M."/>
            <person name="Pohl T."/>
            <person name="Merkel B.J."/>
            <person name="Hornburger P."/>
            <person name="Mueller R.-W."/>
            <person name="Bruemmer F."/>
            <person name="Labrenz M."/>
            <person name="Spormann A.M."/>
            <person name="Op den Camp H."/>
            <person name="Overmann J."/>
            <person name="Amann R."/>
            <person name="Jetten M.S.M."/>
            <person name="Mascher T."/>
            <person name="Medema M.H."/>
            <person name="Devos D.P."/>
            <person name="Kaster A.-K."/>
            <person name="Ovreas L."/>
            <person name="Rohde M."/>
            <person name="Galperin M.Y."/>
            <person name="Jogler C."/>
        </authorList>
    </citation>
    <scope>NUCLEOTIDE SEQUENCE [LARGE SCALE GENOMIC DNA]</scope>
    <source>
        <strain evidence="2 3">Enr17</strain>
    </source>
</reference>
<organism evidence="2 3">
    <name type="scientific">Gimesia fumaroli</name>
    <dbReference type="NCBI Taxonomy" id="2527976"/>
    <lineage>
        <taxon>Bacteria</taxon>
        <taxon>Pseudomonadati</taxon>
        <taxon>Planctomycetota</taxon>
        <taxon>Planctomycetia</taxon>
        <taxon>Planctomycetales</taxon>
        <taxon>Planctomycetaceae</taxon>
        <taxon>Gimesia</taxon>
    </lineage>
</organism>
<evidence type="ECO:0000313" key="3">
    <source>
        <dbReference type="Proteomes" id="UP000318313"/>
    </source>
</evidence>
<name>A0A518I5T9_9PLAN</name>
<feature type="compositionally biased region" description="Basic and acidic residues" evidence="1">
    <location>
        <begin position="8"/>
        <end position="17"/>
    </location>
</feature>
<dbReference type="KEGG" id="gfm:Enr17x_04960"/>
<sequence>MTNGGSKGPEEEKKEKPTQSPSTTEVGGASKKVGSEEN</sequence>
<proteinExistence type="predicted"/>
<dbReference type="AlphaFoldDB" id="A0A518I5T9"/>
<protein>
    <submittedName>
        <fullName evidence="2">Uncharacterized protein</fullName>
    </submittedName>
</protein>
<dbReference type="EMBL" id="CP037452">
    <property type="protein sequence ID" value="QDV48484.1"/>
    <property type="molecule type" value="Genomic_DNA"/>
</dbReference>
<evidence type="ECO:0000313" key="2">
    <source>
        <dbReference type="EMBL" id="QDV48484.1"/>
    </source>
</evidence>
<feature type="region of interest" description="Disordered" evidence="1">
    <location>
        <begin position="1"/>
        <end position="38"/>
    </location>
</feature>
<dbReference type="Proteomes" id="UP000318313">
    <property type="component" value="Chromosome"/>
</dbReference>